<proteinExistence type="predicted"/>
<dbReference type="EMBL" id="BGPR01003622">
    <property type="protein sequence ID" value="GBM90475.1"/>
    <property type="molecule type" value="Genomic_DNA"/>
</dbReference>
<dbReference type="Proteomes" id="UP000499080">
    <property type="component" value="Unassembled WGS sequence"/>
</dbReference>
<accession>A0A4Y2JKX1</accession>
<sequence length="99" mass="10919">MSSKSTFSGALKFEAEASGLSCSNGKVSLPELPQLPEPLNRLIEGNHPKSKEFLSMIRNYNSSFQMTSFGTSLPMLDLCQLFEFRVKYTTSPVAHVASQ</sequence>
<evidence type="ECO:0000313" key="2">
    <source>
        <dbReference type="Proteomes" id="UP000499080"/>
    </source>
</evidence>
<reference evidence="1 2" key="1">
    <citation type="journal article" date="2019" name="Sci. Rep.">
        <title>Orb-weaving spider Araneus ventricosus genome elucidates the spidroin gene catalogue.</title>
        <authorList>
            <person name="Kono N."/>
            <person name="Nakamura H."/>
            <person name="Ohtoshi R."/>
            <person name="Moran D.A.P."/>
            <person name="Shinohara A."/>
            <person name="Yoshida Y."/>
            <person name="Fujiwara M."/>
            <person name="Mori M."/>
            <person name="Tomita M."/>
            <person name="Arakawa K."/>
        </authorList>
    </citation>
    <scope>NUCLEOTIDE SEQUENCE [LARGE SCALE GENOMIC DNA]</scope>
</reference>
<gene>
    <name evidence="1" type="ORF">AVEN_75852_1</name>
</gene>
<organism evidence="1 2">
    <name type="scientific">Araneus ventricosus</name>
    <name type="common">Orbweaver spider</name>
    <name type="synonym">Epeira ventricosa</name>
    <dbReference type="NCBI Taxonomy" id="182803"/>
    <lineage>
        <taxon>Eukaryota</taxon>
        <taxon>Metazoa</taxon>
        <taxon>Ecdysozoa</taxon>
        <taxon>Arthropoda</taxon>
        <taxon>Chelicerata</taxon>
        <taxon>Arachnida</taxon>
        <taxon>Araneae</taxon>
        <taxon>Araneomorphae</taxon>
        <taxon>Entelegynae</taxon>
        <taxon>Araneoidea</taxon>
        <taxon>Araneidae</taxon>
        <taxon>Araneus</taxon>
    </lineage>
</organism>
<comment type="caution">
    <text evidence="1">The sequence shown here is derived from an EMBL/GenBank/DDBJ whole genome shotgun (WGS) entry which is preliminary data.</text>
</comment>
<evidence type="ECO:0000313" key="1">
    <source>
        <dbReference type="EMBL" id="GBM90475.1"/>
    </source>
</evidence>
<protein>
    <submittedName>
        <fullName evidence="1">Uncharacterized protein</fullName>
    </submittedName>
</protein>
<dbReference type="AlphaFoldDB" id="A0A4Y2JKX1"/>
<dbReference type="OrthoDB" id="10051381at2759"/>
<name>A0A4Y2JKX1_ARAVE</name>
<keyword evidence="2" id="KW-1185">Reference proteome</keyword>